<dbReference type="HOGENOM" id="CLU_1625100_0_0_5"/>
<evidence type="ECO:0000313" key="3">
    <source>
        <dbReference type="Proteomes" id="UP000002931"/>
    </source>
</evidence>
<feature type="compositionally biased region" description="Basic residues" evidence="1">
    <location>
        <begin position="74"/>
        <end position="87"/>
    </location>
</feature>
<evidence type="ECO:0000256" key="1">
    <source>
        <dbReference type="SAM" id="MobiDB-lite"/>
    </source>
</evidence>
<sequence length="163" mass="18782">MSGDSDRAVTAMRRHGIDPRLWRGPADAHQPLRSAGPADRACVRLAGASPWPRRARRRDEPVFRHLRYAGVHRGLRHRPDRRHRGDRWRRPDDRLRPRHAGAASERGLRLGHGGTRRACRRRHRQFRPDLALGSVRRGPAARRGLVPLYRPHARRGHRARVTG</sequence>
<organism evidence="2 3">
    <name type="scientific">Maritimibacter alkaliphilus HTCC2654</name>
    <dbReference type="NCBI Taxonomy" id="314271"/>
    <lineage>
        <taxon>Bacteria</taxon>
        <taxon>Pseudomonadati</taxon>
        <taxon>Pseudomonadota</taxon>
        <taxon>Alphaproteobacteria</taxon>
        <taxon>Rhodobacterales</taxon>
        <taxon>Roseobacteraceae</taxon>
        <taxon>Maritimibacter</taxon>
    </lineage>
</organism>
<reference evidence="2 3" key="1">
    <citation type="journal article" date="2010" name="J. Bacteriol.">
        <title>Genome sequences of Pelagibaca bermudensis HTCC2601T and Maritimibacter alkaliphilus HTCC2654T, the type strains of two marine Roseobacter genera.</title>
        <authorList>
            <person name="Thrash J.C."/>
            <person name="Cho J.C."/>
            <person name="Ferriera S."/>
            <person name="Johnson J."/>
            <person name="Vergin K.L."/>
            <person name="Giovannoni S.J."/>
        </authorList>
    </citation>
    <scope>NUCLEOTIDE SEQUENCE [LARGE SCALE GENOMIC DNA]</scope>
    <source>
        <strain evidence="2 3">HTCC2654</strain>
    </source>
</reference>
<protein>
    <submittedName>
        <fullName evidence="2">Uncharacterized protein</fullName>
    </submittedName>
</protein>
<dbReference type="Proteomes" id="UP000002931">
    <property type="component" value="Unassembled WGS sequence"/>
</dbReference>
<keyword evidence="3" id="KW-1185">Reference proteome</keyword>
<dbReference type="AlphaFoldDB" id="A3VGW6"/>
<dbReference type="STRING" id="314271.RB2654_14585"/>
<evidence type="ECO:0000313" key="2">
    <source>
        <dbReference type="EMBL" id="EAQ12521.1"/>
    </source>
</evidence>
<dbReference type="EMBL" id="AAMT01000008">
    <property type="protein sequence ID" value="EAQ12521.1"/>
    <property type="molecule type" value="Genomic_DNA"/>
</dbReference>
<proteinExistence type="predicted"/>
<gene>
    <name evidence="2" type="ORF">RB2654_14585</name>
</gene>
<comment type="caution">
    <text evidence="2">The sequence shown here is derived from an EMBL/GenBank/DDBJ whole genome shotgun (WGS) entry which is preliminary data.</text>
</comment>
<feature type="region of interest" description="Disordered" evidence="1">
    <location>
        <begin position="74"/>
        <end position="120"/>
    </location>
</feature>
<accession>A3VGW6</accession>
<feature type="region of interest" description="Disordered" evidence="1">
    <location>
        <begin position="1"/>
        <end position="38"/>
    </location>
</feature>
<name>A3VGW6_9RHOB</name>